<dbReference type="Proteomes" id="UP001221150">
    <property type="component" value="Unassembled WGS sequence"/>
</dbReference>
<dbReference type="EC" id="1.3.5.2" evidence="11"/>
<proteinExistence type="inferred from homology"/>
<feature type="binding site" evidence="11">
    <location>
        <position position="250"/>
    </location>
    <ligand>
        <name>FMN</name>
        <dbReference type="ChEBI" id="CHEBI:58210"/>
    </ligand>
</feature>
<feature type="binding site" evidence="11">
    <location>
        <begin position="326"/>
        <end position="327"/>
    </location>
    <ligand>
        <name>FMN</name>
        <dbReference type="ChEBI" id="CHEBI:58210"/>
    </ligand>
</feature>
<evidence type="ECO:0000256" key="8">
    <source>
        <dbReference type="ARBA" id="ARBA00023002"/>
    </source>
</evidence>
<comment type="cofactor">
    <cofactor evidence="11">
        <name>FMN</name>
        <dbReference type="ChEBI" id="CHEBI:58210"/>
    </cofactor>
    <text evidence="11">Binds 1 FMN per subunit.</text>
</comment>
<comment type="caution">
    <text evidence="13">The sequence shown here is derived from an EMBL/GenBank/DDBJ whole genome shotgun (WGS) entry which is preliminary data.</text>
</comment>
<dbReference type="GO" id="GO:0106430">
    <property type="term" value="F:dihydroorotate dehydrogenase (quinone) activity"/>
    <property type="evidence" value="ECO:0007669"/>
    <property type="project" value="UniProtKB-EC"/>
</dbReference>
<feature type="binding site" evidence="11">
    <location>
        <position position="305"/>
    </location>
    <ligand>
        <name>FMN</name>
        <dbReference type="ChEBI" id="CHEBI:58210"/>
    </ligand>
</feature>
<comment type="catalytic activity">
    <reaction evidence="10 11">
        <text>(S)-dihydroorotate + a quinone = orotate + a quinol</text>
        <dbReference type="Rhea" id="RHEA:30187"/>
        <dbReference type="ChEBI" id="CHEBI:24646"/>
        <dbReference type="ChEBI" id="CHEBI:30839"/>
        <dbReference type="ChEBI" id="CHEBI:30864"/>
        <dbReference type="ChEBI" id="CHEBI:132124"/>
        <dbReference type="EC" id="1.3.5.2"/>
    </reaction>
</comment>
<comment type="pathway">
    <text evidence="3 11">Pyrimidine metabolism; UMP biosynthesis via de novo pathway; orotate from (S)-dihydroorotate (quinone route): step 1/1.</text>
</comment>
<feature type="binding site" evidence="11">
    <location>
        <position position="71"/>
    </location>
    <ligand>
        <name>substrate</name>
    </ligand>
</feature>
<keyword evidence="14" id="KW-1185">Reference proteome</keyword>
<comment type="similarity">
    <text evidence="4 11">Belongs to the dihydroorotate dehydrogenase family. Type 2 subfamily.</text>
</comment>
<dbReference type="NCBIfam" id="TIGR01036">
    <property type="entry name" value="pyrD_sub2"/>
    <property type="match status" value="1"/>
</dbReference>
<keyword evidence="7 11" id="KW-0665">Pyrimidine biosynthesis</keyword>
<dbReference type="EMBL" id="JARJBB010000006">
    <property type="protein sequence ID" value="MDF3299688.1"/>
    <property type="molecule type" value="Genomic_DNA"/>
</dbReference>
<dbReference type="InterPro" id="IPR005720">
    <property type="entry name" value="Dihydroorotate_DH_cat"/>
</dbReference>
<organism evidence="13 14">
    <name type="scientific">Streptomyces tropicalis</name>
    <dbReference type="NCBI Taxonomy" id="3034234"/>
    <lineage>
        <taxon>Bacteria</taxon>
        <taxon>Bacillati</taxon>
        <taxon>Actinomycetota</taxon>
        <taxon>Actinomycetes</taxon>
        <taxon>Kitasatosporales</taxon>
        <taxon>Streptomycetaceae</taxon>
        <taxon>Streptomyces</taxon>
    </lineage>
</organism>
<dbReference type="InterPro" id="IPR050074">
    <property type="entry name" value="DHO_dehydrogenase"/>
</dbReference>
<evidence type="ECO:0000259" key="12">
    <source>
        <dbReference type="Pfam" id="PF01180"/>
    </source>
</evidence>
<evidence type="ECO:0000256" key="1">
    <source>
        <dbReference type="ARBA" id="ARBA00003125"/>
    </source>
</evidence>
<dbReference type="Pfam" id="PF01180">
    <property type="entry name" value="DHO_dh"/>
    <property type="match status" value="1"/>
</dbReference>
<dbReference type="NCBIfam" id="NF003648">
    <property type="entry name" value="PRK05286.2-1"/>
    <property type="match status" value="1"/>
</dbReference>
<evidence type="ECO:0000256" key="5">
    <source>
        <dbReference type="ARBA" id="ARBA00022630"/>
    </source>
</evidence>
<keyword evidence="6 11" id="KW-0288">FMN</keyword>
<feature type="binding site" evidence="11">
    <location>
        <position position="179"/>
    </location>
    <ligand>
        <name>FMN</name>
        <dbReference type="ChEBI" id="CHEBI:58210"/>
    </ligand>
</feature>
<dbReference type="InterPro" id="IPR001295">
    <property type="entry name" value="Dihydroorotate_DH_CS"/>
</dbReference>
<feature type="binding site" evidence="11">
    <location>
        <position position="184"/>
    </location>
    <ligand>
        <name>substrate</name>
    </ligand>
</feature>
<gene>
    <name evidence="11" type="primary">pyrD</name>
    <name evidence="13" type="ORF">P3H78_13825</name>
</gene>
<feature type="domain" description="Dihydroorotate dehydrogenase catalytic" evidence="12">
    <location>
        <begin position="50"/>
        <end position="348"/>
    </location>
</feature>
<dbReference type="InterPro" id="IPR013785">
    <property type="entry name" value="Aldolase_TIM"/>
</dbReference>
<dbReference type="CDD" id="cd04738">
    <property type="entry name" value="DHOD_2_like"/>
    <property type="match status" value="1"/>
</dbReference>
<feature type="binding site" evidence="11">
    <location>
        <position position="276"/>
    </location>
    <ligand>
        <name>FMN</name>
        <dbReference type="ChEBI" id="CHEBI:58210"/>
    </ligand>
</feature>
<protein>
    <recommendedName>
        <fullName evidence="11">Dihydroorotate dehydrogenase (quinone)</fullName>
        <ecNumber evidence="11">1.3.5.2</ecNumber>
    </recommendedName>
    <alternativeName>
        <fullName evidence="11">DHOdehase</fullName>
        <shortName evidence="11">DHOD</shortName>
        <shortName evidence="11">DHODase</shortName>
    </alternativeName>
    <alternativeName>
        <fullName evidence="11">Dihydroorotate oxidase</fullName>
    </alternativeName>
</protein>
<keyword evidence="9 11" id="KW-0472">Membrane</keyword>
<keyword evidence="5 11" id="KW-0285">Flavoprotein</keyword>
<keyword evidence="8 11" id="KW-0560">Oxidoreductase</keyword>
<sequence length="371" mass="39959">MYTFFFRLVFRRMDPEAAHHLAFDWIRLAARTPVLRTLVAAALAPRYRELRTEALGLRMHGPFGLAAGFDKNAVGIDGMAMLGFDHVEIGTVTGEPQPGNPRKRLFRLVADRALINRMGFNNEGSLAVAARLAARTPVFRTAVGVNIGKTKAVPETEAAADYVKSTERLAPHADYLVVNVSSPNTPGLRNLQATEALRPLLSAVREAADRVVAGRRVPLLVKIAPDLADEDVDAVADLAVELGLDGIIATNTTVAREGLGLRSEPALVQETGGLSGAPLKERSLEVLRRLYARVGDRITLVGVGGVETAEDAWQRILAGATLVQGYSAFIYQGPFWARSVHKGLAARLRTSPYATLADAVGADVRKARETA</sequence>
<comment type="subunit">
    <text evidence="11">Monomer.</text>
</comment>
<evidence type="ECO:0000256" key="6">
    <source>
        <dbReference type="ARBA" id="ARBA00022643"/>
    </source>
</evidence>
<accession>A0ABT6A5D5</accession>
<reference evidence="13 14" key="1">
    <citation type="submission" date="2023-03" db="EMBL/GenBank/DDBJ databases">
        <title>Draft genome sequence of Streptomyces sp. K1PA1 isolated from peat swamp forest in Thailand.</title>
        <authorList>
            <person name="Klaysubun C."/>
            <person name="Duangmal K."/>
        </authorList>
    </citation>
    <scope>NUCLEOTIDE SEQUENCE [LARGE SCALE GENOMIC DNA]</scope>
    <source>
        <strain evidence="13 14">K1PA1</strain>
    </source>
</reference>
<dbReference type="NCBIfam" id="NF003645">
    <property type="entry name" value="PRK05286.1-2"/>
    <property type="match status" value="1"/>
</dbReference>
<dbReference type="SUPFAM" id="SSF51395">
    <property type="entry name" value="FMN-linked oxidoreductases"/>
    <property type="match status" value="1"/>
</dbReference>
<comment type="function">
    <text evidence="1 11">Catalyzes the conversion of dihydroorotate to orotate with quinone as electron acceptor.</text>
</comment>
<dbReference type="InterPro" id="IPR005719">
    <property type="entry name" value="Dihydroorotate_DH_2"/>
</dbReference>
<evidence type="ECO:0000256" key="10">
    <source>
        <dbReference type="ARBA" id="ARBA00048639"/>
    </source>
</evidence>
<dbReference type="Gene3D" id="3.20.20.70">
    <property type="entry name" value="Aldolase class I"/>
    <property type="match status" value="1"/>
</dbReference>
<feature type="binding site" evidence="11">
    <location>
        <position position="222"/>
    </location>
    <ligand>
        <name>FMN</name>
        <dbReference type="ChEBI" id="CHEBI:58210"/>
    </ligand>
</feature>
<evidence type="ECO:0000256" key="7">
    <source>
        <dbReference type="ARBA" id="ARBA00022975"/>
    </source>
</evidence>
<evidence type="ECO:0000313" key="14">
    <source>
        <dbReference type="Proteomes" id="UP001221150"/>
    </source>
</evidence>
<dbReference type="RefSeq" id="WP_276109250.1">
    <property type="nucleotide sequence ID" value="NZ_JARJBB010000006.1"/>
</dbReference>
<feature type="binding site" evidence="11">
    <location>
        <begin position="251"/>
        <end position="252"/>
    </location>
    <ligand>
        <name>substrate</name>
    </ligand>
</feature>
<keyword evidence="11" id="KW-1003">Cell membrane</keyword>
<feature type="binding site" evidence="11">
    <location>
        <position position="146"/>
    </location>
    <ligand>
        <name>FMN</name>
        <dbReference type="ChEBI" id="CHEBI:58210"/>
    </ligand>
</feature>
<name>A0ABT6A5D5_9ACTN</name>
<evidence type="ECO:0000256" key="3">
    <source>
        <dbReference type="ARBA" id="ARBA00005161"/>
    </source>
</evidence>
<feature type="binding site" evidence="11">
    <location>
        <position position="179"/>
    </location>
    <ligand>
        <name>substrate</name>
    </ligand>
</feature>
<dbReference type="PANTHER" id="PTHR48109:SF4">
    <property type="entry name" value="DIHYDROOROTATE DEHYDROGENASE (QUINONE), MITOCHONDRIAL"/>
    <property type="match status" value="1"/>
</dbReference>
<dbReference type="NCBIfam" id="NF003652">
    <property type="entry name" value="PRK05286.2-5"/>
    <property type="match status" value="1"/>
</dbReference>
<comment type="subcellular location">
    <subcellularLocation>
        <location evidence="11">Cell membrane</location>
        <topology evidence="11">Peripheral membrane protein</topology>
    </subcellularLocation>
    <subcellularLocation>
        <location evidence="2">Membrane</location>
    </subcellularLocation>
</comment>
<dbReference type="PANTHER" id="PTHR48109">
    <property type="entry name" value="DIHYDROOROTATE DEHYDROGENASE (QUINONE), MITOCHONDRIAL-RELATED"/>
    <property type="match status" value="1"/>
</dbReference>
<feature type="binding site" evidence="11">
    <location>
        <begin position="67"/>
        <end position="71"/>
    </location>
    <ligand>
        <name>FMN</name>
        <dbReference type="ChEBI" id="CHEBI:58210"/>
    </ligand>
</feature>
<feature type="active site" description="Nucleophile" evidence="11">
    <location>
        <position position="182"/>
    </location>
</feature>
<evidence type="ECO:0000256" key="2">
    <source>
        <dbReference type="ARBA" id="ARBA00004370"/>
    </source>
</evidence>
<feature type="binding site" evidence="11">
    <location>
        <begin position="116"/>
        <end position="120"/>
    </location>
    <ligand>
        <name>substrate</name>
    </ligand>
</feature>
<evidence type="ECO:0000256" key="11">
    <source>
        <dbReference type="HAMAP-Rule" id="MF_00225"/>
    </source>
</evidence>
<dbReference type="PROSITE" id="PS00912">
    <property type="entry name" value="DHODEHASE_2"/>
    <property type="match status" value="1"/>
</dbReference>
<evidence type="ECO:0000256" key="4">
    <source>
        <dbReference type="ARBA" id="ARBA00005359"/>
    </source>
</evidence>
<feature type="binding site" evidence="11">
    <location>
        <position position="91"/>
    </location>
    <ligand>
        <name>FMN</name>
        <dbReference type="ChEBI" id="CHEBI:58210"/>
    </ligand>
</feature>
<evidence type="ECO:0000313" key="13">
    <source>
        <dbReference type="EMBL" id="MDF3299688.1"/>
    </source>
</evidence>
<evidence type="ECO:0000256" key="9">
    <source>
        <dbReference type="ARBA" id="ARBA00023136"/>
    </source>
</evidence>
<dbReference type="HAMAP" id="MF_00225">
    <property type="entry name" value="DHO_dh_type2"/>
    <property type="match status" value="1"/>
</dbReference>